<dbReference type="InParanoid" id="A0A165I9P2"/>
<dbReference type="PANTHER" id="PTHR47572:SF4">
    <property type="entry name" value="LACTONASE DRP35"/>
    <property type="match status" value="1"/>
</dbReference>
<protein>
    <submittedName>
        <fullName evidence="3">Soluble quino protein glucose dehydrogenase</fullName>
    </submittedName>
</protein>
<dbReference type="Gene3D" id="2.120.10.30">
    <property type="entry name" value="TolB, C-terminal domain"/>
    <property type="match status" value="1"/>
</dbReference>
<dbReference type="STRING" id="1314781.A0A165I9P2"/>
<dbReference type="OrthoDB" id="507128at2759"/>
<dbReference type="InterPro" id="IPR054539">
    <property type="entry name" value="Beta-prop_PDH"/>
</dbReference>
<evidence type="ECO:0000256" key="1">
    <source>
        <dbReference type="SAM" id="SignalP"/>
    </source>
</evidence>
<accession>A0A165I9P2</accession>
<feature type="signal peptide" evidence="1">
    <location>
        <begin position="1"/>
        <end position="15"/>
    </location>
</feature>
<dbReference type="EMBL" id="KV425996">
    <property type="protein sequence ID" value="KZV93096.1"/>
    <property type="molecule type" value="Genomic_DNA"/>
</dbReference>
<dbReference type="SUPFAM" id="SSF50952">
    <property type="entry name" value="Soluble quinoprotein glucose dehydrogenase"/>
    <property type="match status" value="1"/>
</dbReference>
<reference evidence="3 4" key="1">
    <citation type="journal article" date="2016" name="Mol. Biol. Evol.">
        <title>Comparative Genomics of Early-Diverging Mushroom-Forming Fungi Provides Insights into the Origins of Lignocellulose Decay Capabilities.</title>
        <authorList>
            <person name="Nagy L.G."/>
            <person name="Riley R."/>
            <person name="Tritt A."/>
            <person name="Adam C."/>
            <person name="Daum C."/>
            <person name="Floudas D."/>
            <person name="Sun H."/>
            <person name="Yadav J.S."/>
            <person name="Pangilinan J."/>
            <person name="Larsson K.H."/>
            <person name="Matsuura K."/>
            <person name="Barry K."/>
            <person name="Labutti K."/>
            <person name="Kuo R."/>
            <person name="Ohm R.A."/>
            <person name="Bhattacharya S.S."/>
            <person name="Shirouzu T."/>
            <person name="Yoshinaga Y."/>
            <person name="Martin F.M."/>
            <person name="Grigoriev I.V."/>
            <person name="Hibbett D.S."/>
        </authorList>
    </citation>
    <scope>NUCLEOTIDE SEQUENCE [LARGE SCALE GENOMIC DNA]</scope>
    <source>
        <strain evidence="3 4">HHB12029</strain>
    </source>
</reference>
<dbReference type="InterPro" id="IPR011042">
    <property type="entry name" value="6-blade_b-propeller_TolB-like"/>
</dbReference>
<dbReference type="Proteomes" id="UP000077266">
    <property type="component" value="Unassembled WGS sequence"/>
</dbReference>
<evidence type="ECO:0000313" key="4">
    <source>
        <dbReference type="Proteomes" id="UP000077266"/>
    </source>
</evidence>
<name>A0A165I9P2_EXIGL</name>
<dbReference type="InterPro" id="IPR051262">
    <property type="entry name" value="SMP-30/CGR1_Lactonase"/>
</dbReference>
<keyword evidence="1" id="KW-0732">Signal</keyword>
<dbReference type="AlphaFoldDB" id="A0A165I9P2"/>
<feature type="domain" description="Pyrroloquinoline quinone-dependent pyranose dehydrogenase beta-propeller" evidence="2">
    <location>
        <begin position="49"/>
        <end position="433"/>
    </location>
</feature>
<evidence type="ECO:0000313" key="3">
    <source>
        <dbReference type="EMBL" id="KZV93096.1"/>
    </source>
</evidence>
<feature type="chain" id="PRO_5012881711" evidence="1">
    <location>
        <begin position="16"/>
        <end position="434"/>
    </location>
</feature>
<keyword evidence="4" id="KW-1185">Reference proteome</keyword>
<proteinExistence type="predicted"/>
<sequence>MKLTVAFLVAALALGDLSTFLSSPSRIPILTSDVSTASAAFITPKESLKVASGWKVQGVASGLHNPRSILFDSAGHLLVVEKSKGLTAFTLNSNGSVKSTKTLLSYKYLNHGLTFSTDGKTLFASSENSAWSWKYNPTSMTLSSQKTIVTGMDNGHVTRTLLVSKKHPNLLIVSRGSLGNLDASASSAHASVKVFDWKKVGSKAYDYVKNGKVLAYGVRNEVGIMEDKAGRVYGVENSADNLVRVENGQTTDVHLDNPGEKLNFFGDANSISGNRWYGYPTCFSVWNPTSFPSGDDFKTGDWFVQEPNSTINDAFCQSKAVKPKLLFQAHSAPLDIKLGNDDAAYVSFHGSWDRKPPTGYKVVAIPGSVSSSGAWTPKANVSSKSGYTDIMYAPDLTKCPDACFRPTGLVWNKAGTRLYVSSDATGEIVVLSRT</sequence>
<dbReference type="InterPro" id="IPR011041">
    <property type="entry name" value="Quinoprot_gluc/sorb_DH_b-prop"/>
</dbReference>
<evidence type="ECO:0000259" key="2">
    <source>
        <dbReference type="Pfam" id="PF22807"/>
    </source>
</evidence>
<gene>
    <name evidence="3" type="ORF">EXIGLDRAFT_674416</name>
</gene>
<organism evidence="3 4">
    <name type="scientific">Exidia glandulosa HHB12029</name>
    <dbReference type="NCBI Taxonomy" id="1314781"/>
    <lineage>
        <taxon>Eukaryota</taxon>
        <taxon>Fungi</taxon>
        <taxon>Dikarya</taxon>
        <taxon>Basidiomycota</taxon>
        <taxon>Agaricomycotina</taxon>
        <taxon>Agaricomycetes</taxon>
        <taxon>Auriculariales</taxon>
        <taxon>Exidiaceae</taxon>
        <taxon>Exidia</taxon>
    </lineage>
</organism>
<dbReference type="Pfam" id="PF22807">
    <property type="entry name" value="TrAA12"/>
    <property type="match status" value="1"/>
</dbReference>
<dbReference type="PANTHER" id="PTHR47572">
    <property type="entry name" value="LIPOPROTEIN-RELATED"/>
    <property type="match status" value="1"/>
</dbReference>